<feature type="transmembrane region" description="Helical" evidence="6">
    <location>
        <begin position="12"/>
        <end position="33"/>
    </location>
</feature>
<keyword evidence="4 6" id="KW-1133">Transmembrane helix</keyword>
<dbReference type="InParanoid" id="B3S453"/>
<evidence type="ECO:0000256" key="1">
    <source>
        <dbReference type="ARBA" id="ARBA00004141"/>
    </source>
</evidence>
<evidence type="ECO:0000256" key="5">
    <source>
        <dbReference type="ARBA" id="ARBA00023136"/>
    </source>
</evidence>
<feature type="domain" description="Major facilitator superfamily (MFS) profile" evidence="7">
    <location>
        <begin position="1"/>
        <end position="199"/>
    </location>
</feature>
<evidence type="ECO:0000313" key="9">
    <source>
        <dbReference type="Proteomes" id="UP000009022"/>
    </source>
</evidence>
<evidence type="ECO:0000256" key="2">
    <source>
        <dbReference type="ARBA" id="ARBA00022448"/>
    </source>
</evidence>
<evidence type="ECO:0000256" key="4">
    <source>
        <dbReference type="ARBA" id="ARBA00022989"/>
    </source>
</evidence>
<evidence type="ECO:0000256" key="3">
    <source>
        <dbReference type="ARBA" id="ARBA00022692"/>
    </source>
</evidence>
<keyword evidence="2" id="KW-0813">Transport</keyword>
<feature type="transmembrane region" description="Helical" evidence="6">
    <location>
        <begin position="335"/>
        <end position="353"/>
    </location>
</feature>
<dbReference type="GeneID" id="6756338"/>
<dbReference type="GO" id="GO:0022857">
    <property type="term" value="F:transmembrane transporter activity"/>
    <property type="evidence" value="ECO:0000318"/>
    <property type="project" value="GO_Central"/>
</dbReference>
<feature type="transmembrane region" description="Helical" evidence="6">
    <location>
        <begin position="225"/>
        <end position="244"/>
    </location>
</feature>
<protein>
    <recommendedName>
        <fullName evidence="7">Major facilitator superfamily (MFS) profile domain-containing protein</fullName>
    </recommendedName>
</protein>
<feature type="transmembrane region" description="Helical" evidence="6">
    <location>
        <begin position="256"/>
        <end position="281"/>
    </location>
</feature>
<dbReference type="EMBL" id="DS985249">
    <property type="protein sequence ID" value="EDV22582.1"/>
    <property type="molecule type" value="Genomic_DNA"/>
</dbReference>
<dbReference type="CTD" id="6756338"/>
<evidence type="ECO:0000313" key="8">
    <source>
        <dbReference type="EMBL" id="EDV22582.1"/>
    </source>
</evidence>
<dbReference type="Gene3D" id="1.20.1250.20">
    <property type="entry name" value="MFS general substrate transporter like domains"/>
    <property type="match status" value="2"/>
</dbReference>
<dbReference type="KEGG" id="tad:TRIADDRAFT_58957"/>
<dbReference type="InterPro" id="IPR050930">
    <property type="entry name" value="MFS_Vesicular_Transporter"/>
</dbReference>
<feature type="transmembrane region" description="Helical" evidence="6">
    <location>
        <begin position="80"/>
        <end position="102"/>
    </location>
</feature>
<feature type="transmembrane region" description="Helical" evidence="6">
    <location>
        <begin position="190"/>
        <end position="213"/>
    </location>
</feature>
<keyword evidence="5 6" id="KW-0472">Membrane</keyword>
<dbReference type="InterPro" id="IPR036259">
    <property type="entry name" value="MFS_trans_sf"/>
</dbReference>
<reference evidence="8 9" key="1">
    <citation type="journal article" date="2008" name="Nature">
        <title>The Trichoplax genome and the nature of placozoans.</title>
        <authorList>
            <person name="Srivastava M."/>
            <person name="Begovic E."/>
            <person name="Chapman J."/>
            <person name="Putnam N.H."/>
            <person name="Hellsten U."/>
            <person name="Kawashima T."/>
            <person name="Kuo A."/>
            <person name="Mitros T."/>
            <person name="Salamov A."/>
            <person name="Carpenter M.L."/>
            <person name="Signorovitch A.Y."/>
            <person name="Moreno M.A."/>
            <person name="Kamm K."/>
            <person name="Grimwood J."/>
            <person name="Schmutz J."/>
            <person name="Shapiro H."/>
            <person name="Grigoriev I.V."/>
            <person name="Buss L.W."/>
            <person name="Schierwater B."/>
            <person name="Dellaporta S.L."/>
            <person name="Rokhsar D.S."/>
        </authorList>
    </citation>
    <scope>NUCLEOTIDE SEQUENCE [LARGE SCALE GENOMIC DNA]</scope>
    <source>
        <strain evidence="8 9">Grell-BS-1999</strain>
    </source>
</reference>
<dbReference type="PANTHER" id="PTHR23506:SF26">
    <property type="entry name" value="MFS-TYPE TRANSPORTER SLC18B1"/>
    <property type="match status" value="1"/>
</dbReference>
<keyword evidence="9" id="KW-1185">Reference proteome</keyword>
<keyword evidence="3 6" id="KW-0812">Transmembrane</keyword>
<comment type="subcellular location">
    <subcellularLocation>
        <location evidence="1">Membrane</location>
        <topology evidence="1">Multi-pass membrane protein</topology>
    </subcellularLocation>
</comment>
<dbReference type="OMA" id="WEINTAV"/>
<proteinExistence type="predicted"/>
<feature type="transmembrane region" description="Helical" evidence="6">
    <location>
        <begin position="302"/>
        <end position="323"/>
    </location>
</feature>
<accession>B3S453</accession>
<feature type="transmembrane region" description="Helical" evidence="6">
    <location>
        <begin position="155"/>
        <end position="184"/>
    </location>
</feature>
<feature type="transmembrane region" description="Helical" evidence="6">
    <location>
        <begin position="108"/>
        <end position="134"/>
    </location>
</feature>
<dbReference type="InterPro" id="IPR020846">
    <property type="entry name" value="MFS_dom"/>
</dbReference>
<organism evidence="8 9">
    <name type="scientific">Trichoplax adhaerens</name>
    <name type="common">Trichoplax reptans</name>
    <dbReference type="NCBI Taxonomy" id="10228"/>
    <lineage>
        <taxon>Eukaryota</taxon>
        <taxon>Metazoa</taxon>
        <taxon>Placozoa</taxon>
        <taxon>Uniplacotomia</taxon>
        <taxon>Trichoplacea</taxon>
        <taxon>Trichoplacidae</taxon>
        <taxon>Trichoplax</taxon>
    </lineage>
</organism>
<dbReference type="SUPFAM" id="SSF103473">
    <property type="entry name" value="MFS general substrate transporter"/>
    <property type="match status" value="1"/>
</dbReference>
<dbReference type="RefSeq" id="XP_002115126.1">
    <property type="nucleotide sequence ID" value="XM_002115090.1"/>
</dbReference>
<dbReference type="GO" id="GO:0016020">
    <property type="term" value="C:membrane"/>
    <property type="evidence" value="ECO:0007669"/>
    <property type="project" value="UniProtKB-SubCell"/>
</dbReference>
<gene>
    <name evidence="8" type="ORF">TRIADDRAFT_58957</name>
</gene>
<dbReference type="Proteomes" id="UP000009022">
    <property type="component" value="Unassembled WGS sequence"/>
</dbReference>
<evidence type="ECO:0000259" key="7">
    <source>
        <dbReference type="PROSITE" id="PS50850"/>
    </source>
</evidence>
<dbReference type="eggNOG" id="KOG3764">
    <property type="taxonomic scope" value="Eukaryota"/>
</dbReference>
<dbReference type="PANTHER" id="PTHR23506">
    <property type="entry name" value="GH10249P"/>
    <property type="match status" value="1"/>
</dbReference>
<feature type="transmembrane region" description="Helical" evidence="6">
    <location>
        <begin position="53"/>
        <end position="73"/>
    </location>
</feature>
<dbReference type="PROSITE" id="PS50850">
    <property type="entry name" value="MFS"/>
    <property type="match status" value="1"/>
</dbReference>
<dbReference type="AlphaFoldDB" id="B3S453"/>
<evidence type="ECO:0000256" key="6">
    <source>
        <dbReference type="SAM" id="Phobius"/>
    </source>
</evidence>
<dbReference type="STRING" id="10228.B3S453"/>
<dbReference type="Pfam" id="PF07690">
    <property type="entry name" value="MFS_1"/>
    <property type="match status" value="1"/>
</dbReference>
<dbReference type="HOGENOM" id="CLU_028639_3_0_1"/>
<dbReference type="OrthoDB" id="446368at2759"/>
<dbReference type="InterPro" id="IPR011701">
    <property type="entry name" value="MFS"/>
</dbReference>
<sequence>MEPDKTQLPGYRMLTTVFLCLLSLIAQSLYSLLVPFFATEVIKKGLSLNEIGFVYAVYPLAMFISSPIFGLMVPSIGSRYMIWAGLTIEGGCSILFGFLNWISDKKIFLILAIILRFVQGLGAACYITAAYSIVASLFRQSIATTMGVIETFSSLGYAIGPPIGGVLFTVGGFILPFTIVGSFMVGMAPIVAYFIPVSKGIAVCLGIMTLTFLEINYSIHIKKGYRQFVVAGLIIMAISLQLLAPAPYWKIPLNMRLVVIGLIIYGIGTNFLFMPSFAELLSVAANKNIGDNLATYSVGSGLFKAAQALGLIIGPIVGEALIVVPKLGFPWTSSLLGYILFAHALVISCYLLYEKCKSKRMTAWEINTAVENSTATLPTAISVDKRIVWVPN</sequence>
<dbReference type="PhylomeDB" id="B3S453"/>
<name>B3S453_TRIAD</name>